<protein>
    <recommendedName>
        <fullName evidence="2">Apea-like HEPN domain-containing protein</fullName>
    </recommendedName>
</protein>
<gene>
    <name evidence="1" type="ORF">E6P75_12255</name>
</gene>
<dbReference type="AlphaFoldDB" id="A0AAW6TE71"/>
<organism evidence="1">
    <name type="scientific">Faucicola osloensis</name>
    <name type="common">Moraxella osloensis</name>
    <dbReference type="NCBI Taxonomy" id="34062"/>
    <lineage>
        <taxon>Bacteria</taxon>
        <taxon>Pseudomonadati</taxon>
        <taxon>Pseudomonadota</taxon>
        <taxon>Gammaproteobacteria</taxon>
        <taxon>Moraxellales</taxon>
        <taxon>Moraxellaceae</taxon>
        <taxon>Faucicola</taxon>
    </lineage>
</organism>
<evidence type="ECO:0008006" key="2">
    <source>
        <dbReference type="Google" id="ProtNLM"/>
    </source>
</evidence>
<proteinExistence type="predicted"/>
<sequence length="212" mass="24880">MNDLLQQFKKSKSERSDELNLRLHRSISWLTKAEQASDDLDIQFITLWISFNAVYAKELPERGADRASFIEFLNDICRLDTNKQLYELIWKTYSQSIRVMLDNRYIFQPFWDYQNGKIGENIWQDDFAKANKRAFNALAEQDTHAVLMVIFDRLYTLRNQIVHGGATYESRLNRSQLKDGCQILLSIIPSIIQVILNNPTHNWGKPFYPVVT</sequence>
<comment type="caution">
    <text evidence="1">The sequence shown here is derived from an EMBL/GenBank/DDBJ whole genome shotgun (WGS) entry which is preliminary data.</text>
</comment>
<name>A0AAW6TE71_FAUOS</name>
<reference evidence="1" key="1">
    <citation type="submission" date="2019-04" db="EMBL/GenBank/DDBJ databases">
        <title>Moraxella osloensis CCUG 73412, isolated from corneal scrapings as causative agent of keratitis.</title>
        <authorList>
            <person name="Connolly G."/>
            <person name="Jaen-Luchoro D."/>
            <person name="Pinyeiro-Iglesias B."/>
            <person name="Curry A."/>
            <person name="Knowles S."/>
            <person name="Moore E.R.B."/>
        </authorList>
    </citation>
    <scope>NUCLEOTIDE SEQUENCE</scope>
    <source>
        <strain evidence="1">CCUG 73412</strain>
    </source>
</reference>
<accession>A0AAW6TE71</accession>
<evidence type="ECO:0000313" key="1">
    <source>
        <dbReference type="EMBL" id="MDI4510963.1"/>
    </source>
</evidence>
<dbReference type="EMBL" id="SSCJ01000018">
    <property type="protein sequence ID" value="MDI4510963.1"/>
    <property type="molecule type" value="Genomic_DNA"/>
</dbReference>